<dbReference type="InterPro" id="IPR050092">
    <property type="entry name" value="RNase_H"/>
</dbReference>
<dbReference type="InterPro" id="IPR002156">
    <property type="entry name" value="RNaseH_domain"/>
</dbReference>
<evidence type="ECO:0000256" key="4">
    <source>
        <dbReference type="ARBA" id="ARBA00022722"/>
    </source>
</evidence>
<dbReference type="Gene3D" id="3.30.420.10">
    <property type="entry name" value="Ribonuclease H-like superfamily/Ribonuclease H"/>
    <property type="match status" value="1"/>
</dbReference>
<protein>
    <recommendedName>
        <fullName evidence="3">ribonuclease H</fullName>
        <ecNumber evidence="3">3.1.26.4</ecNumber>
    </recommendedName>
</protein>
<evidence type="ECO:0000256" key="7">
    <source>
        <dbReference type="ARBA" id="ARBA00022801"/>
    </source>
</evidence>
<dbReference type="GO" id="GO:0004523">
    <property type="term" value="F:RNA-DNA hybrid ribonuclease activity"/>
    <property type="evidence" value="ECO:0007669"/>
    <property type="project" value="UniProtKB-EC"/>
</dbReference>
<reference evidence="9" key="1">
    <citation type="submission" date="2021-12" db="EMBL/GenBank/DDBJ databases">
        <authorList>
            <person name="Zaccaron A."/>
            <person name="Stergiopoulos I."/>
        </authorList>
    </citation>
    <scope>NUCLEOTIDE SEQUENCE</scope>
    <source>
        <strain evidence="9">Race5_Kim</strain>
    </source>
</reference>
<organism evidence="9 10">
    <name type="scientific">Passalora fulva</name>
    <name type="common">Tomato leaf mold</name>
    <name type="synonym">Cladosporium fulvum</name>
    <dbReference type="NCBI Taxonomy" id="5499"/>
    <lineage>
        <taxon>Eukaryota</taxon>
        <taxon>Fungi</taxon>
        <taxon>Dikarya</taxon>
        <taxon>Ascomycota</taxon>
        <taxon>Pezizomycotina</taxon>
        <taxon>Dothideomycetes</taxon>
        <taxon>Dothideomycetidae</taxon>
        <taxon>Mycosphaerellales</taxon>
        <taxon>Mycosphaerellaceae</taxon>
        <taxon>Fulvia</taxon>
    </lineage>
</organism>
<keyword evidence="6" id="KW-0255">Endonuclease</keyword>
<evidence type="ECO:0000256" key="1">
    <source>
        <dbReference type="ARBA" id="ARBA00000077"/>
    </source>
</evidence>
<evidence type="ECO:0000313" key="9">
    <source>
        <dbReference type="EMBL" id="UJO17419.1"/>
    </source>
</evidence>
<evidence type="ECO:0000256" key="5">
    <source>
        <dbReference type="ARBA" id="ARBA00022723"/>
    </source>
</evidence>
<dbReference type="KEGG" id="ffu:CLAFUR5_05509"/>
<proteinExistence type="inferred from homology"/>
<gene>
    <name evidence="9" type="ORF">CLAFUR5_05509</name>
</gene>
<comment type="catalytic activity">
    <reaction evidence="1">
        <text>Endonucleolytic cleavage to 5'-phosphomonoester.</text>
        <dbReference type="EC" id="3.1.26.4"/>
    </reaction>
</comment>
<dbReference type="OrthoDB" id="3647976at2759"/>
<keyword evidence="10" id="KW-1185">Reference proteome</keyword>
<keyword evidence="4" id="KW-0540">Nuclease</keyword>
<dbReference type="EC" id="3.1.26.4" evidence="3"/>
<dbReference type="PANTHER" id="PTHR10642">
    <property type="entry name" value="RIBONUCLEASE H1"/>
    <property type="match status" value="1"/>
</dbReference>
<sequence>MGYPPDTPPDHITQEHFPFVHLVCPAHVMDNPCDACGRRVHHIDCIVIAVDGVCPNNGKRNNLIFSPAGVHVGLGNELSGGYTLIHKGATHQTAELQAGIKGLEIALCIVSEDLPDNTARMGTLVIKTDSKYVFEGITDHIKKWKLNGWQTASKKPVANKELWLRLAKTVEKDADWWANVGYHGVKYYDAERWLDENHDGNLDEKYDAVQCCIEQANAPFMWNGREWLFPMKDQDRNTLL</sequence>
<dbReference type="EMBL" id="CP090167">
    <property type="protein sequence ID" value="UJO17419.1"/>
    <property type="molecule type" value="Genomic_DNA"/>
</dbReference>
<dbReference type="InterPro" id="IPR012337">
    <property type="entry name" value="RNaseH-like_sf"/>
</dbReference>
<dbReference type="SUPFAM" id="SSF53098">
    <property type="entry name" value="Ribonuclease H-like"/>
    <property type="match status" value="1"/>
</dbReference>
<evidence type="ECO:0000313" key="10">
    <source>
        <dbReference type="Proteomes" id="UP000756132"/>
    </source>
</evidence>
<evidence type="ECO:0000259" key="8">
    <source>
        <dbReference type="PROSITE" id="PS50879"/>
    </source>
</evidence>
<dbReference type="GO" id="GO:0003676">
    <property type="term" value="F:nucleic acid binding"/>
    <property type="evidence" value="ECO:0007669"/>
    <property type="project" value="InterPro"/>
</dbReference>
<reference evidence="9" key="2">
    <citation type="journal article" date="2022" name="Microb. Genom.">
        <title>A chromosome-scale genome assembly of the tomato pathogen Cladosporium fulvum reveals a compartmentalized genome architecture and the presence of a dispensable chromosome.</title>
        <authorList>
            <person name="Zaccaron A.Z."/>
            <person name="Chen L.H."/>
            <person name="Samaras A."/>
            <person name="Stergiopoulos I."/>
        </authorList>
    </citation>
    <scope>NUCLEOTIDE SEQUENCE</scope>
    <source>
        <strain evidence="9">Race5_Kim</strain>
    </source>
</reference>
<comment type="similarity">
    <text evidence="2">Belongs to the RNase H family.</text>
</comment>
<evidence type="ECO:0000256" key="6">
    <source>
        <dbReference type="ARBA" id="ARBA00022759"/>
    </source>
</evidence>
<evidence type="ECO:0000256" key="2">
    <source>
        <dbReference type="ARBA" id="ARBA00005300"/>
    </source>
</evidence>
<feature type="domain" description="RNase H type-1" evidence="8">
    <location>
        <begin position="42"/>
        <end position="213"/>
    </location>
</feature>
<dbReference type="GO" id="GO:0046872">
    <property type="term" value="F:metal ion binding"/>
    <property type="evidence" value="ECO:0007669"/>
    <property type="project" value="UniProtKB-KW"/>
</dbReference>
<dbReference type="GeneID" id="71985387"/>
<keyword evidence="5" id="KW-0479">Metal-binding</keyword>
<evidence type="ECO:0000256" key="3">
    <source>
        <dbReference type="ARBA" id="ARBA00012180"/>
    </source>
</evidence>
<name>A0A9Q8LH88_PASFU</name>
<dbReference type="InterPro" id="IPR036397">
    <property type="entry name" value="RNaseH_sf"/>
</dbReference>
<dbReference type="Proteomes" id="UP000756132">
    <property type="component" value="Chromosome 5"/>
</dbReference>
<dbReference type="PANTHER" id="PTHR10642:SF26">
    <property type="entry name" value="RIBONUCLEASE H1"/>
    <property type="match status" value="1"/>
</dbReference>
<dbReference type="RefSeq" id="XP_047761785.1">
    <property type="nucleotide sequence ID" value="XM_047904657.1"/>
</dbReference>
<dbReference type="AlphaFoldDB" id="A0A9Q8LH88"/>
<accession>A0A9Q8LH88</accession>
<keyword evidence="7" id="KW-0378">Hydrolase</keyword>
<dbReference type="GO" id="GO:0043137">
    <property type="term" value="P:DNA replication, removal of RNA primer"/>
    <property type="evidence" value="ECO:0007669"/>
    <property type="project" value="TreeGrafter"/>
</dbReference>
<dbReference type="PROSITE" id="PS50879">
    <property type="entry name" value="RNASE_H_1"/>
    <property type="match status" value="1"/>
</dbReference>
<dbReference type="OMA" id="CGRRVHH"/>
<dbReference type="Pfam" id="PF00075">
    <property type="entry name" value="RNase_H"/>
    <property type="match status" value="1"/>
</dbReference>